<dbReference type="Proteomes" id="UP001500657">
    <property type="component" value="Unassembled WGS sequence"/>
</dbReference>
<feature type="compositionally biased region" description="Basic and acidic residues" evidence="1">
    <location>
        <begin position="148"/>
        <end position="165"/>
    </location>
</feature>
<proteinExistence type="predicted"/>
<comment type="caution">
    <text evidence="2">The sequence shown here is derived from an EMBL/GenBank/DDBJ whole genome shotgun (WGS) entry which is preliminary data.</text>
</comment>
<evidence type="ECO:0000313" key="2">
    <source>
        <dbReference type="EMBL" id="GAA0261532.1"/>
    </source>
</evidence>
<evidence type="ECO:0008006" key="4">
    <source>
        <dbReference type="Google" id="ProtNLM"/>
    </source>
</evidence>
<dbReference type="RefSeq" id="WP_343883495.1">
    <property type="nucleotide sequence ID" value="NZ_BAAAFO010000004.1"/>
</dbReference>
<organism evidence="2 3">
    <name type="scientific">Rhodanobacter caeni</name>
    <dbReference type="NCBI Taxonomy" id="657654"/>
    <lineage>
        <taxon>Bacteria</taxon>
        <taxon>Pseudomonadati</taxon>
        <taxon>Pseudomonadota</taxon>
        <taxon>Gammaproteobacteria</taxon>
        <taxon>Lysobacterales</taxon>
        <taxon>Rhodanobacteraceae</taxon>
        <taxon>Rhodanobacter</taxon>
    </lineage>
</organism>
<evidence type="ECO:0000256" key="1">
    <source>
        <dbReference type="SAM" id="MobiDB-lite"/>
    </source>
</evidence>
<gene>
    <name evidence="2" type="ORF">GCM10009126_28850</name>
</gene>
<accession>A0ABN0UU58</accession>
<keyword evidence="3" id="KW-1185">Reference proteome</keyword>
<feature type="region of interest" description="Disordered" evidence="1">
    <location>
        <begin position="136"/>
        <end position="165"/>
    </location>
</feature>
<dbReference type="PROSITE" id="PS51257">
    <property type="entry name" value="PROKAR_LIPOPROTEIN"/>
    <property type="match status" value="1"/>
</dbReference>
<evidence type="ECO:0000313" key="3">
    <source>
        <dbReference type="Proteomes" id="UP001500657"/>
    </source>
</evidence>
<dbReference type="EMBL" id="BAAAFO010000004">
    <property type="protein sequence ID" value="GAA0261532.1"/>
    <property type="molecule type" value="Genomic_DNA"/>
</dbReference>
<reference evidence="2 3" key="1">
    <citation type="journal article" date="2019" name="Int. J. Syst. Evol. Microbiol.">
        <title>The Global Catalogue of Microorganisms (GCM) 10K type strain sequencing project: providing services to taxonomists for standard genome sequencing and annotation.</title>
        <authorList>
            <consortium name="The Broad Institute Genomics Platform"/>
            <consortium name="The Broad Institute Genome Sequencing Center for Infectious Disease"/>
            <person name="Wu L."/>
            <person name="Ma J."/>
        </authorList>
    </citation>
    <scope>NUCLEOTIDE SEQUENCE [LARGE SCALE GENOMIC DNA]</scope>
    <source>
        <strain evidence="2 3">JCM 16242</strain>
    </source>
</reference>
<sequence>MIRFSTLLTRIAKVALLGGAVWLAGCSLGGTREGVSTDSMRGQFDVTIQAYKNGQFLVDGAVLSALDTGSHFAYLKDQGKLPKTVLLERSEDSKIRKQHLQYMARMQDDYKFTVYFDDDGTLKKINPIDTEARALQETHAPVQMNEQQRGKDATGKDFDPDPSRH</sequence>
<name>A0ABN0UU58_9GAMM</name>
<protein>
    <recommendedName>
        <fullName evidence="4">Lipoprotein</fullName>
    </recommendedName>
</protein>